<feature type="transmembrane region" description="Helical" evidence="9">
    <location>
        <begin position="114"/>
        <end position="133"/>
    </location>
</feature>
<keyword evidence="12" id="KW-1185">Reference proteome</keyword>
<keyword evidence="4" id="KW-0808">Transferase</keyword>
<keyword evidence="7" id="KW-0067">ATP-binding</keyword>
<keyword evidence="9" id="KW-0472">Membrane</keyword>
<sequence>MVVTGLLDKLLLTALCALLLVQWRGAVTAPIVALMLIVVCYAAITEWLFTATRFTIAAAVAQCFALVCSCVLPMVGFALPVIAFDMARFAGRSRNGNDCSPTKPQHPDSRMRQFLISPISRYLWLVPSCWTLLSRPDMRIFCTVIMLLSTMAFLWGSMAYRQGLATSQLRRTQDERRSSVRALRQQLSDAHEDRMEATHTALLSERTRIARDIHDNVGHLLTRAIMQTQAARVLADARHDDVSAQAFADIHVTLDEAMTMMRRSVHDLDDSGVDFAAWIEQATRSTGRLHVVVHNSIVDAPAPVARCFSAIIRESLSNAARHSMATETTVTLQDFPAFWQLVVQDNGGNDDEQLSAKRARDFRGMGLADMESRVRALDGIWSAGHYGIGWRVFVSIPKASWYAKDHDAMTQQGETT</sequence>
<feature type="transmembrane region" description="Helical" evidence="9">
    <location>
        <begin position="140"/>
        <end position="160"/>
    </location>
</feature>
<dbReference type="GO" id="GO:0005524">
    <property type="term" value="F:ATP binding"/>
    <property type="evidence" value="ECO:0007669"/>
    <property type="project" value="UniProtKB-KW"/>
</dbReference>
<organism evidence="11 12">
    <name type="scientific">Bifidobacterium oedipodis</name>
    <dbReference type="NCBI Taxonomy" id="2675322"/>
    <lineage>
        <taxon>Bacteria</taxon>
        <taxon>Bacillati</taxon>
        <taxon>Actinomycetota</taxon>
        <taxon>Actinomycetes</taxon>
        <taxon>Bifidobacteriales</taxon>
        <taxon>Bifidobacteriaceae</taxon>
        <taxon>Bifidobacterium</taxon>
    </lineage>
</organism>
<comment type="caution">
    <text evidence="11">The sequence shown here is derived from an EMBL/GenBank/DDBJ whole genome shotgun (WGS) entry which is preliminary data.</text>
</comment>
<comment type="catalytic activity">
    <reaction evidence="1">
        <text>ATP + protein L-histidine = ADP + protein N-phospho-L-histidine.</text>
        <dbReference type="EC" id="2.7.13.3"/>
    </reaction>
</comment>
<keyword evidence="8" id="KW-0902">Two-component regulatory system</keyword>
<keyword evidence="9" id="KW-0812">Transmembrane</keyword>
<keyword evidence="5" id="KW-0547">Nucleotide-binding</keyword>
<evidence type="ECO:0000256" key="2">
    <source>
        <dbReference type="ARBA" id="ARBA00012438"/>
    </source>
</evidence>
<keyword evidence="9" id="KW-1133">Transmembrane helix</keyword>
<evidence type="ECO:0000259" key="10">
    <source>
        <dbReference type="Pfam" id="PF07730"/>
    </source>
</evidence>
<evidence type="ECO:0000256" key="6">
    <source>
        <dbReference type="ARBA" id="ARBA00022777"/>
    </source>
</evidence>
<evidence type="ECO:0000256" key="3">
    <source>
        <dbReference type="ARBA" id="ARBA00022553"/>
    </source>
</evidence>
<evidence type="ECO:0000256" key="9">
    <source>
        <dbReference type="SAM" id="Phobius"/>
    </source>
</evidence>
<feature type="domain" description="Signal transduction histidine kinase subgroup 3 dimerisation and phosphoacceptor" evidence="10">
    <location>
        <begin position="205"/>
        <end position="269"/>
    </location>
</feature>
<evidence type="ECO:0000256" key="4">
    <source>
        <dbReference type="ARBA" id="ARBA00022679"/>
    </source>
</evidence>
<dbReference type="SUPFAM" id="SSF55874">
    <property type="entry name" value="ATPase domain of HSP90 chaperone/DNA topoisomerase II/histidine kinase"/>
    <property type="match status" value="1"/>
</dbReference>
<evidence type="ECO:0000256" key="1">
    <source>
        <dbReference type="ARBA" id="ARBA00000085"/>
    </source>
</evidence>
<dbReference type="GO" id="GO:0046983">
    <property type="term" value="F:protein dimerization activity"/>
    <property type="evidence" value="ECO:0007669"/>
    <property type="project" value="InterPro"/>
</dbReference>
<reference evidence="11 12" key="1">
    <citation type="submission" date="2020-02" db="EMBL/GenBank/DDBJ databases">
        <title>Characterization of phylogenetic diversity of novel bifidobacterial species isolated in Czech ZOOs.</title>
        <authorList>
            <person name="Lugli G.A."/>
            <person name="Vera N.B."/>
            <person name="Ventura M."/>
        </authorList>
    </citation>
    <scope>NUCLEOTIDE SEQUENCE [LARGE SCALE GENOMIC DNA]</scope>
    <source>
        <strain evidence="11 12">DSM 109957</strain>
    </source>
</reference>
<dbReference type="PANTHER" id="PTHR24421">
    <property type="entry name" value="NITRATE/NITRITE SENSOR PROTEIN NARX-RELATED"/>
    <property type="match status" value="1"/>
</dbReference>
<dbReference type="InterPro" id="IPR011712">
    <property type="entry name" value="Sig_transdc_His_kin_sub3_dim/P"/>
</dbReference>
<keyword evidence="6 11" id="KW-0418">Kinase</keyword>
<dbReference type="Pfam" id="PF07730">
    <property type="entry name" value="HisKA_3"/>
    <property type="match status" value="1"/>
</dbReference>
<dbReference type="Gene3D" id="1.20.5.1930">
    <property type="match status" value="1"/>
</dbReference>
<name>A0A7Y0EMW6_9BIFI</name>
<dbReference type="EC" id="2.7.13.3" evidence="2"/>
<protein>
    <recommendedName>
        <fullName evidence="2">histidine kinase</fullName>
        <ecNumber evidence="2">2.7.13.3</ecNumber>
    </recommendedName>
</protein>
<dbReference type="GO" id="GO:0016020">
    <property type="term" value="C:membrane"/>
    <property type="evidence" value="ECO:0007669"/>
    <property type="project" value="InterPro"/>
</dbReference>
<dbReference type="CDD" id="cd16917">
    <property type="entry name" value="HATPase_UhpB-NarQ-NarX-like"/>
    <property type="match status" value="1"/>
</dbReference>
<dbReference type="InterPro" id="IPR050482">
    <property type="entry name" value="Sensor_HK_TwoCompSys"/>
</dbReference>
<dbReference type="GO" id="GO:0000155">
    <property type="term" value="F:phosphorelay sensor kinase activity"/>
    <property type="evidence" value="ECO:0007669"/>
    <property type="project" value="InterPro"/>
</dbReference>
<evidence type="ECO:0000256" key="5">
    <source>
        <dbReference type="ARBA" id="ARBA00022741"/>
    </source>
</evidence>
<dbReference type="Proteomes" id="UP000532194">
    <property type="component" value="Unassembled WGS sequence"/>
</dbReference>
<evidence type="ECO:0000313" key="11">
    <source>
        <dbReference type="EMBL" id="NMM93204.1"/>
    </source>
</evidence>
<dbReference type="PANTHER" id="PTHR24421:SF10">
    <property type="entry name" value="NITRATE_NITRITE SENSOR PROTEIN NARQ"/>
    <property type="match status" value="1"/>
</dbReference>
<evidence type="ECO:0000256" key="7">
    <source>
        <dbReference type="ARBA" id="ARBA00022840"/>
    </source>
</evidence>
<dbReference type="AlphaFoldDB" id="A0A7Y0EMW6"/>
<accession>A0A7Y0EMW6</accession>
<dbReference type="InterPro" id="IPR036890">
    <property type="entry name" value="HATPase_C_sf"/>
</dbReference>
<keyword evidence="3" id="KW-0597">Phosphoprotein</keyword>
<proteinExistence type="predicted"/>
<dbReference type="Gene3D" id="3.30.565.10">
    <property type="entry name" value="Histidine kinase-like ATPase, C-terminal domain"/>
    <property type="match status" value="1"/>
</dbReference>
<evidence type="ECO:0000256" key="8">
    <source>
        <dbReference type="ARBA" id="ARBA00023012"/>
    </source>
</evidence>
<evidence type="ECO:0000313" key="12">
    <source>
        <dbReference type="Proteomes" id="UP000532194"/>
    </source>
</evidence>
<feature type="transmembrane region" description="Helical" evidence="9">
    <location>
        <begin position="63"/>
        <end position="84"/>
    </location>
</feature>
<dbReference type="EMBL" id="JAAIII010000001">
    <property type="protein sequence ID" value="NMM93204.1"/>
    <property type="molecule type" value="Genomic_DNA"/>
</dbReference>
<feature type="transmembrane region" description="Helical" evidence="9">
    <location>
        <begin position="36"/>
        <end position="56"/>
    </location>
</feature>
<gene>
    <name evidence="11" type="ORF">G1C95_0389</name>
</gene>